<dbReference type="EMBL" id="PYBV01000015">
    <property type="protein sequence ID" value="PYC70794.1"/>
    <property type="molecule type" value="Genomic_DNA"/>
</dbReference>
<organism evidence="1 2">
    <name type="scientific">Micromonospora arborensis</name>
    <dbReference type="NCBI Taxonomy" id="2116518"/>
    <lineage>
        <taxon>Bacteria</taxon>
        <taxon>Bacillati</taxon>
        <taxon>Actinomycetota</taxon>
        <taxon>Actinomycetes</taxon>
        <taxon>Micromonosporales</taxon>
        <taxon>Micromonosporaceae</taxon>
        <taxon>Micromonospora</taxon>
    </lineage>
</organism>
<dbReference type="OrthoDB" id="4252561at2"/>
<name>A0A318NNS5_9ACTN</name>
<proteinExistence type="predicted"/>
<evidence type="ECO:0000313" key="1">
    <source>
        <dbReference type="EMBL" id="PYC70794.1"/>
    </source>
</evidence>
<comment type="caution">
    <text evidence="1">The sequence shown here is derived from an EMBL/GenBank/DDBJ whole genome shotgun (WGS) entry which is preliminary data.</text>
</comment>
<evidence type="ECO:0000313" key="2">
    <source>
        <dbReference type="Proteomes" id="UP000248333"/>
    </source>
</evidence>
<keyword evidence="2" id="KW-1185">Reference proteome</keyword>
<gene>
    <name evidence="1" type="ORF">C7C45_12970</name>
</gene>
<dbReference type="Gene3D" id="2.30.320.10">
    <property type="entry name" value="YwqG-like"/>
    <property type="match status" value="1"/>
</dbReference>
<accession>A0A318NNS5</accession>
<dbReference type="AlphaFoldDB" id="A0A318NNS5"/>
<sequence>MTDELREALIPFRTRAVEVGSVLDRVDPIPAEEVDRWIGHARPCAILRLDGEGPVAGRFGGPLLLPADVPDPRHPYVGYIDFAALPKGSTDLPLPPDGRLLLFAEIWELWDGDNRGHAVYVPAGTPVTERDRYTWTAYGDNSVDEFRENFDNFPQGELRVTAEPDLPHQAPDGFPHYDGLFAVWWDVAGRNRNRHLQLGGYAYEEPPLEQIVSCAVQQAEQGRWGGGEPVSGDPEDWVALAYWDADVADREGTQMQWIIQRADLEAGRFDRTYVTGYYNP</sequence>
<dbReference type="Proteomes" id="UP000248333">
    <property type="component" value="Unassembled WGS sequence"/>
</dbReference>
<protein>
    <submittedName>
        <fullName evidence="1">DUF1963 domain-containing protein</fullName>
    </submittedName>
</protein>
<reference evidence="1 2" key="1">
    <citation type="submission" date="2018-03" db="EMBL/GenBank/DDBJ databases">
        <title>Bioinformatic expansion and discovery of thiopeptide antibiotics.</title>
        <authorList>
            <person name="Schwalen C.J."/>
            <person name="Hudson G.A."/>
            <person name="Mitchell D.A."/>
        </authorList>
    </citation>
    <scope>NUCLEOTIDE SEQUENCE [LARGE SCALE GENOMIC DNA]</scope>
    <source>
        <strain evidence="1 2">NRRL 8041</strain>
    </source>
</reference>